<dbReference type="Proteomes" id="UP000799539">
    <property type="component" value="Unassembled WGS sequence"/>
</dbReference>
<dbReference type="EMBL" id="ML992670">
    <property type="protein sequence ID" value="KAF2213417.1"/>
    <property type="molecule type" value="Genomic_DNA"/>
</dbReference>
<evidence type="ECO:0000313" key="2">
    <source>
        <dbReference type="Proteomes" id="UP000799539"/>
    </source>
</evidence>
<protein>
    <submittedName>
        <fullName evidence="1">Uncharacterized protein</fullName>
    </submittedName>
</protein>
<evidence type="ECO:0000313" key="1">
    <source>
        <dbReference type="EMBL" id="KAF2213417.1"/>
    </source>
</evidence>
<name>A0A6A6FJ26_9PEZI</name>
<keyword evidence="2" id="KW-1185">Reference proteome</keyword>
<proteinExistence type="predicted"/>
<accession>A0A6A6FJ26</accession>
<sequence length="98" mass="10748">MQCTDNSQCQKVVAPPGQECYDTARHTNECGSDGYCWIVVRDPEALCECWYDGTTFVDSCARGTPASNDYDIWCVYSCDGDTSGNGKCDASQDYCKAP</sequence>
<organism evidence="1 2">
    <name type="scientific">Cercospora zeae-maydis SCOH1-5</name>
    <dbReference type="NCBI Taxonomy" id="717836"/>
    <lineage>
        <taxon>Eukaryota</taxon>
        <taxon>Fungi</taxon>
        <taxon>Dikarya</taxon>
        <taxon>Ascomycota</taxon>
        <taxon>Pezizomycotina</taxon>
        <taxon>Dothideomycetes</taxon>
        <taxon>Dothideomycetidae</taxon>
        <taxon>Mycosphaerellales</taxon>
        <taxon>Mycosphaerellaceae</taxon>
        <taxon>Cercospora</taxon>
    </lineage>
</organism>
<gene>
    <name evidence="1" type="ORF">CERZMDRAFT_96260</name>
</gene>
<reference evidence="1" key="1">
    <citation type="journal article" date="2020" name="Stud. Mycol.">
        <title>101 Dothideomycetes genomes: a test case for predicting lifestyles and emergence of pathogens.</title>
        <authorList>
            <person name="Haridas S."/>
            <person name="Albert R."/>
            <person name="Binder M."/>
            <person name="Bloem J."/>
            <person name="Labutti K."/>
            <person name="Salamov A."/>
            <person name="Andreopoulos B."/>
            <person name="Baker S."/>
            <person name="Barry K."/>
            <person name="Bills G."/>
            <person name="Bluhm B."/>
            <person name="Cannon C."/>
            <person name="Castanera R."/>
            <person name="Culley D."/>
            <person name="Daum C."/>
            <person name="Ezra D."/>
            <person name="Gonzalez J."/>
            <person name="Henrissat B."/>
            <person name="Kuo A."/>
            <person name="Liang C."/>
            <person name="Lipzen A."/>
            <person name="Lutzoni F."/>
            <person name="Magnuson J."/>
            <person name="Mondo S."/>
            <person name="Nolan M."/>
            <person name="Ohm R."/>
            <person name="Pangilinan J."/>
            <person name="Park H.-J."/>
            <person name="Ramirez L."/>
            <person name="Alfaro M."/>
            <person name="Sun H."/>
            <person name="Tritt A."/>
            <person name="Yoshinaga Y."/>
            <person name="Zwiers L.-H."/>
            <person name="Turgeon B."/>
            <person name="Goodwin S."/>
            <person name="Spatafora J."/>
            <person name="Crous P."/>
            <person name="Grigoriev I."/>
        </authorList>
    </citation>
    <scope>NUCLEOTIDE SEQUENCE</scope>
    <source>
        <strain evidence="1">SCOH1-5</strain>
    </source>
</reference>
<dbReference type="AlphaFoldDB" id="A0A6A6FJ26"/>